<evidence type="ECO:0000313" key="2">
    <source>
        <dbReference type="Proteomes" id="UP000660680"/>
    </source>
</evidence>
<evidence type="ECO:0000313" key="1">
    <source>
        <dbReference type="EMBL" id="GGS22933.1"/>
    </source>
</evidence>
<comment type="caution">
    <text evidence="1">The sequence shown here is derived from an EMBL/GenBank/DDBJ whole genome shotgun (WGS) entry which is preliminary data.</text>
</comment>
<keyword evidence="2" id="KW-1185">Reference proteome</keyword>
<dbReference type="Proteomes" id="UP000660680">
    <property type="component" value="Unassembled WGS sequence"/>
</dbReference>
<protein>
    <submittedName>
        <fullName evidence="1">Uncharacterized protein</fullName>
    </submittedName>
</protein>
<proteinExistence type="predicted"/>
<organism evidence="1 2">
    <name type="scientific">Actinokineospora fastidiosa</name>
    <dbReference type="NCBI Taxonomy" id="1816"/>
    <lineage>
        <taxon>Bacteria</taxon>
        <taxon>Bacillati</taxon>
        <taxon>Actinomycetota</taxon>
        <taxon>Actinomycetes</taxon>
        <taxon>Pseudonocardiales</taxon>
        <taxon>Pseudonocardiaceae</taxon>
        <taxon>Actinokineospora</taxon>
    </lineage>
</organism>
<sequence>MPTENPRHTITEDEVVRAALDEAALRWPELRDRPSKLLRRLVAEGHRAIRESADGRRAAVIATSGIATGAYGPGHLGELRDEWPS</sequence>
<name>A0A918G8Y7_9PSEU</name>
<reference evidence="1" key="1">
    <citation type="journal article" date="2014" name="Int. J. Syst. Evol. Microbiol.">
        <title>Complete genome sequence of Corynebacterium casei LMG S-19264T (=DSM 44701T), isolated from a smear-ripened cheese.</title>
        <authorList>
            <consortium name="US DOE Joint Genome Institute (JGI-PGF)"/>
            <person name="Walter F."/>
            <person name="Albersmeier A."/>
            <person name="Kalinowski J."/>
            <person name="Ruckert C."/>
        </authorList>
    </citation>
    <scope>NUCLEOTIDE SEQUENCE</scope>
    <source>
        <strain evidence="1">JCM 3276</strain>
    </source>
</reference>
<accession>A0A918G8Y7</accession>
<dbReference type="AlphaFoldDB" id="A0A918G8Y7"/>
<gene>
    <name evidence="1" type="ORF">GCM10010171_14770</name>
</gene>
<dbReference type="EMBL" id="BMRB01000001">
    <property type="protein sequence ID" value="GGS22933.1"/>
    <property type="molecule type" value="Genomic_DNA"/>
</dbReference>
<dbReference type="RefSeq" id="WP_189209468.1">
    <property type="nucleotide sequence ID" value="NZ_BMRB01000001.1"/>
</dbReference>
<reference evidence="1" key="2">
    <citation type="submission" date="2020-09" db="EMBL/GenBank/DDBJ databases">
        <authorList>
            <person name="Sun Q."/>
            <person name="Ohkuma M."/>
        </authorList>
    </citation>
    <scope>NUCLEOTIDE SEQUENCE</scope>
    <source>
        <strain evidence="1">JCM 3276</strain>
    </source>
</reference>